<dbReference type="InterPro" id="IPR027417">
    <property type="entry name" value="P-loop_NTPase"/>
</dbReference>
<evidence type="ECO:0000256" key="8">
    <source>
        <dbReference type="ARBA" id="ARBA00022967"/>
    </source>
</evidence>
<comment type="function">
    <text evidence="10">Probably part of an ABC transporter complex. Responsible for energy coupling to the transport system.</text>
</comment>
<evidence type="ECO:0000256" key="3">
    <source>
        <dbReference type="ARBA" id="ARBA00022448"/>
    </source>
</evidence>
<dbReference type="GO" id="GO:0043190">
    <property type="term" value="C:ATP-binding cassette (ABC) transporter complex"/>
    <property type="evidence" value="ECO:0007669"/>
    <property type="project" value="TreeGrafter"/>
</dbReference>
<dbReference type="InterPro" id="IPR050095">
    <property type="entry name" value="ECF_ABC_transporter_ATP-bd"/>
</dbReference>
<keyword evidence="4" id="KW-1003">Cell membrane</keyword>
<dbReference type="Proteomes" id="UP000198995">
    <property type="component" value="Unassembled WGS sequence"/>
</dbReference>
<dbReference type="PANTHER" id="PTHR43553:SF23">
    <property type="entry name" value="ABC TRANSPORTER ATP-BINDING COMPONENT"/>
    <property type="match status" value="1"/>
</dbReference>
<keyword evidence="13" id="KW-1185">Reference proteome</keyword>
<evidence type="ECO:0000256" key="7">
    <source>
        <dbReference type="ARBA" id="ARBA00022840"/>
    </source>
</evidence>
<dbReference type="PANTHER" id="PTHR43553">
    <property type="entry name" value="HEAVY METAL TRANSPORTER"/>
    <property type="match status" value="1"/>
</dbReference>
<dbReference type="AlphaFoldDB" id="A0A1G6Y194"/>
<dbReference type="EMBL" id="FNAF01000008">
    <property type="protein sequence ID" value="SDD83703.1"/>
    <property type="molecule type" value="Genomic_DNA"/>
</dbReference>
<dbReference type="SUPFAM" id="SSF52540">
    <property type="entry name" value="P-loop containing nucleoside triphosphate hydrolases"/>
    <property type="match status" value="2"/>
</dbReference>
<dbReference type="InterPro" id="IPR003439">
    <property type="entry name" value="ABC_transporter-like_ATP-bd"/>
</dbReference>
<organism evidence="12 13">
    <name type="scientific">Peptococcus niger</name>
    <dbReference type="NCBI Taxonomy" id="2741"/>
    <lineage>
        <taxon>Bacteria</taxon>
        <taxon>Bacillati</taxon>
        <taxon>Bacillota</taxon>
        <taxon>Clostridia</taxon>
        <taxon>Eubacteriales</taxon>
        <taxon>Peptococcaceae</taxon>
        <taxon>Peptococcus</taxon>
    </lineage>
</organism>
<evidence type="ECO:0000256" key="10">
    <source>
        <dbReference type="ARBA" id="ARBA00025157"/>
    </source>
</evidence>
<evidence type="ECO:0000256" key="6">
    <source>
        <dbReference type="ARBA" id="ARBA00022741"/>
    </source>
</evidence>
<keyword evidence="9" id="KW-0472">Membrane</keyword>
<dbReference type="Gene3D" id="3.40.50.300">
    <property type="entry name" value="P-loop containing nucleotide triphosphate hydrolases"/>
    <property type="match status" value="2"/>
</dbReference>
<dbReference type="InterPro" id="IPR017871">
    <property type="entry name" value="ABC_transporter-like_CS"/>
</dbReference>
<reference evidence="12 13" key="1">
    <citation type="submission" date="2016-10" db="EMBL/GenBank/DDBJ databases">
        <authorList>
            <person name="de Groot N.N."/>
        </authorList>
    </citation>
    <scope>NUCLEOTIDE SEQUENCE [LARGE SCALE GENOMIC DNA]</scope>
    <source>
        <strain evidence="12 13">DSM 20475</strain>
    </source>
</reference>
<name>A0A1G6Y194_PEPNI</name>
<dbReference type="PROSITE" id="PS00211">
    <property type="entry name" value="ABC_TRANSPORTER_1"/>
    <property type="match status" value="1"/>
</dbReference>
<evidence type="ECO:0000256" key="1">
    <source>
        <dbReference type="ARBA" id="ARBA00004202"/>
    </source>
</evidence>
<dbReference type="InterPro" id="IPR003593">
    <property type="entry name" value="AAA+_ATPase"/>
</dbReference>
<keyword evidence="7 12" id="KW-0067">ATP-binding</keyword>
<dbReference type="Pfam" id="PF00005">
    <property type="entry name" value="ABC_tran"/>
    <property type="match status" value="2"/>
</dbReference>
<feature type="domain" description="ABC transporter" evidence="11">
    <location>
        <begin position="268"/>
        <end position="463"/>
    </location>
</feature>
<accession>A0A1G6Y194</accession>
<evidence type="ECO:0000259" key="11">
    <source>
        <dbReference type="PROSITE" id="PS50893"/>
    </source>
</evidence>
<dbReference type="CDD" id="cd03225">
    <property type="entry name" value="ABC_cobalt_CbiO_domain1"/>
    <property type="match status" value="1"/>
</dbReference>
<evidence type="ECO:0000256" key="4">
    <source>
        <dbReference type="ARBA" id="ARBA00022475"/>
    </source>
</evidence>
<dbReference type="PROSITE" id="PS50893">
    <property type="entry name" value="ABC_TRANSPORTER_2"/>
    <property type="match status" value="2"/>
</dbReference>
<dbReference type="STRING" id="2741.SAMN04489866_10840"/>
<feature type="domain" description="ABC transporter" evidence="11">
    <location>
        <begin position="2"/>
        <end position="239"/>
    </location>
</feature>
<evidence type="ECO:0000313" key="12">
    <source>
        <dbReference type="EMBL" id="SDD83703.1"/>
    </source>
</evidence>
<gene>
    <name evidence="12" type="ORF">SAMN04489866_10840</name>
</gene>
<dbReference type="RefSeq" id="WP_091792000.1">
    <property type="nucleotide sequence ID" value="NZ_FNAF01000008.1"/>
</dbReference>
<protein>
    <submittedName>
        <fullName evidence="12">Energy-coupling factor transport system ATP-binding protein</fullName>
    </submittedName>
</protein>
<evidence type="ECO:0000256" key="9">
    <source>
        <dbReference type="ARBA" id="ARBA00023136"/>
    </source>
</evidence>
<dbReference type="InterPro" id="IPR015856">
    <property type="entry name" value="ABC_transpr_CbiO/EcfA_su"/>
</dbReference>
<evidence type="ECO:0000313" key="13">
    <source>
        <dbReference type="Proteomes" id="UP000198995"/>
    </source>
</evidence>
<comment type="similarity">
    <text evidence="2">Belongs to the ABC transporter superfamily.</text>
</comment>
<dbReference type="OrthoDB" id="501320at2"/>
<proteinExistence type="inferred from homology"/>
<evidence type="ECO:0000256" key="2">
    <source>
        <dbReference type="ARBA" id="ARBA00005417"/>
    </source>
</evidence>
<dbReference type="SMART" id="SM00382">
    <property type="entry name" value="AAA"/>
    <property type="match status" value="2"/>
</dbReference>
<comment type="subcellular location">
    <subcellularLocation>
        <location evidence="1">Cell membrane</location>
        <topology evidence="1">Peripheral membrane protein</topology>
    </subcellularLocation>
</comment>
<keyword evidence="8" id="KW-1278">Translocase</keyword>
<keyword evidence="5" id="KW-0677">Repeat</keyword>
<keyword evidence="3" id="KW-0813">Transport</keyword>
<evidence type="ECO:0000256" key="5">
    <source>
        <dbReference type="ARBA" id="ARBA00022737"/>
    </source>
</evidence>
<keyword evidence="6" id="KW-0547">Nucleotide-binding</keyword>
<dbReference type="GO" id="GO:0016887">
    <property type="term" value="F:ATP hydrolysis activity"/>
    <property type="evidence" value="ECO:0007669"/>
    <property type="project" value="InterPro"/>
</dbReference>
<dbReference type="GO" id="GO:0042626">
    <property type="term" value="F:ATPase-coupled transmembrane transporter activity"/>
    <property type="evidence" value="ECO:0007669"/>
    <property type="project" value="TreeGrafter"/>
</dbReference>
<sequence length="464" mass="53205">MLELQNLTVGFDGESILKNINMIFKPGEVTVITGHSGTGKSSLLKVINGIIPEYNNAELEGDIVFNGKSLFGLTILERSKFISTVFQNPKTQFYCINSTDELAFQLENRNIDKDLILDKIQYYSAVLGTKELLDRNIFELSGGEKQLIAVTACGISENEIILLDEPSSSLDQVAIEHLQNAIMELKKRKKIIIIVEHRLFYLKDMLDKLCVIENGTYKEYTKEQFCDDFFEQVSEKHNLRSFNAISKNNFLSRKYKQVEVLKKNSSDLDCKALSCLNFKKKYERKEIFDFSIAFESGINFIIGQNGVGKSTFINLLMGLTRGTGEVFYNGVKVKKRCENIFAIMQDVNYQLFTESVWQEISTITKEDELKNEILRRVDLFDKKEMHPNSLSGGEKQRLLLAMSMLSRKPIIIFDEPTSGLCKRQMDILIGFLNKMTEQGKIIIIITHDYEFIDRCNGKVYEFVK</sequence>
<dbReference type="GO" id="GO:0005524">
    <property type="term" value="F:ATP binding"/>
    <property type="evidence" value="ECO:0007669"/>
    <property type="project" value="UniProtKB-KW"/>
</dbReference>